<gene>
    <name evidence="1" type="ORF">NP233_g3926</name>
</gene>
<reference evidence="1" key="1">
    <citation type="submission" date="2022-07" db="EMBL/GenBank/DDBJ databases">
        <title>Genome Sequence of Leucocoprinus birnbaumii.</title>
        <authorList>
            <person name="Buettner E."/>
        </authorList>
    </citation>
    <scope>NUCLEOTIDE SEQUENCE</scope>
    <source>
        <strain evidence="1">VT141</strain>
    </source>
</reference>
<evidence type="ECO:0000313" key="1">
    <source>
        <dbReference type="EMBL" id="KAJ3571177.1"/>
    </source>
</evidence>
<name>A0AAD5VX38_9AGAR</name>
<protein>
    <submittedName>
        <fullName evidence="1">Uncharacterized protein</fullName>
    </submittedName>
</protein>
<comment type="caution">
    <text evidence="1">The sequence shown here is derived from an EMBL/GenBank/DDBJ whole genome shotgun (WGS) entry which is preliminary data.</text>
</comment>
<proteinExistence type="predicted"/>
<dbReference type="EMBL" id="JANIEX010000198">
    <property type="protein sequence ID" value="KAJ3571177.1"/>
    <property type="molecule type" value="Genomic_DNA"/>
</dbReference>
<dbReference type="Proteomes" id="UP001213000">
    <property type="component" value="Unassembled WGS sequence"/>
</dbReference>
<dbReference type="AlphaFoldDB" id="A0AAD5VX38"/>
<accession>A0AAD5VX38</accession>
<evidence type="ECO:0000313" key="2">
    <source>
        <dbReference type="Proteomes" id="UP001213000"/>
    </source>
</evidence>
<organism evidence="1 2">
    <name type="scientific">Leucocoprinus birnbaumii</name>
    <dbReference type="NCBI Taxonomy" id="56174"/>
    <lineage>
        <taxon>Eukaryota</taxon>
        <taxon>Fungi</taxon>
        <taxon>Dikarya</taxon>
        <taxon>Basidiomycota</taxon>
        <taxon>Agaricomycotina</taxon>
        <taxon>Agaricomycetes</taxon>
        <taxon>Agaricomycetidae</taxon>
        <taxon>Agaricales</taxon>
        <taxon>Agaricineae</taxon>
        <taxon>Agaricaceae</taxon>
        <taxon>Leucocoprinus</taxon>
    </lineage>
</organism>
<keyword evidence="2" id="KW-1185">Reference proteome</keyword>
<sequence>MYRNKAKVTLAELDRHIVAAPLFSSLRHFSEGQGFKQWTGDDSKALMKVFLPAITGLVPNGMVRAVAAFLEFCYLICCSEISEDALKWIEKVLITFQKELLAIMFF</sequence>